<dbReference type="EMBL" id="VSSQ01006318">
    <property type="protein sequence ID" value="MPM32282.1"/>
    <property type="molecule type" value="Genomic_DNA"/>
</dbReference>
<accession>A0A644YUP0</accession>
<sequence>MRGDGVSQTPWIVDAGDRRQNLRRDLLVEFDVLVKLLHHGAAQGLDFAGLGIVHRLHRHGRDGGEEMRFRIIDGVHLGALLALDQHLHGAVGQLEHLQDGGHAAHLEHIFDRRFILGGRLLRDEHDAAIRIHRQFQRLDALGSSHEQWNDHVREHHDIPKREQRQINGGCGQWSVSGHE</sequence>
<organism evidence="1">
    <name type="scientific">bioreactor metagenome</name>
    <dbReference type="NCBI Taxonomy" id="1076179"/>
    <lineage>
        <taxon>unclassified sequences</taxon>
        <taxon>metagenomes</taxon>
        <taxon>ecological metagenomes</taxon>
    </lineage>
</organism>
<proteinExistence type="predicted"/>
<reference evidence="1" key="1">
    <citation type="submission" date="2019-08" db="EMBL/GenBank/DDBJ databases">
        <authorList>
            <person name="Kucharzyk K."/>
            <person name="Murdoch R.W."/>
            <person name="Higgins S."/>
            <person name="Loffler F."/>
        </authorList>
    </citation>
    <scope>NUCLEOTIDE SEQUENCE</scope>
</reference>
<dbReference type="AntiFam" id="ANF00086">
    <property type="entry name" value="Shadow ORF (opposite lon)"/>
</dbReference>
<comment type="caution">
    <text evidence="1">The sequence shown here is derived from an EMBL/GenBank/DDBJ whole genome shotgun (WGS) entry which is preliminary data.</text>
</comment>
<evidence type="ECO:0000313" key="1">
    <source>
        <dbReference type="EMBL" id="MPM32282.1"/>
    </source>
</evidence>
<name>A0A644YUP0_9ZZZZ</name>
<dbReference type="AlphaFoldDB" id="A0A644YUP0"/>
<protein>
    <submittedName>
        <fullName evidence="1">Uncharacterized protein</fullName>
    </submittedName>
</protein>
<gene>
    <name evidence="1" type="ORF">SDC9_78844</name>
</gene>